<name>A0A1W2G5B0_REIFA</name>
<dbReference type="PROSITE" id="PS50110">
    <property type="entry name" value="RESPONSE_REGULATORY"/>
    <property type="match status" value="1"/>
</dbReference>
<dbReference type="OrthoDB" id="1646880at2"/>
<dbReference type="EMBL" id="FWYF01000001">
    <property type="protein sequence ID" value="SMD31857.1"/>
    <property type="molecule type" value="Genomic_DNA"/>
</dbReference>
<dbReference type="Pfam" id="PF04397">
    <property type="entry name" value="LytTR"/>
    <property type="match status" value="1"/>
</dbReference>
<reference evidence="9 10" key="1">
    <citation type="submission" date="2017-04" db="EMBL/GenBank/DDBJ databases">
        <authorList>
            <person name="Afonso C.L."/>
            <person name="Miller P.J."/>
            <person name="Scott M.A."/>
            <person name="Spackman E."/>
            <person name="Goraichik I."/>
            <person name="Dimitrov K.M."/>
            <person name="Suarez D.L."/>
            <person name="Swayne D.E."/>
        </authorList>
    </citation>
    <scope>NUCLEOTIDE SEQUENCE [LARGE SCALE GENOMIC DNA]</scope>
    <source>
        <strain evidence="9 10">DSM 26133</strain>
    </source>
</reference>
<dbReference type="Proteomes" id="UP000192472">
    <property type="component" value="Unassembled WGS sequence"/>
</dbReference>
<accession>A0A1W2G5B0</accession>
<feature type="domain" description="Response regulatory" evidence="7">
    <location>
        <begin position="5"/>
        <end position="120"/>
    </location>
</feature>
<dbReference type="PANTHER" id="PTHR48111">
    <property type="entry name" value="REGULATOR OF RPOS"/>
    <property type="match status" value="1"/>
</dbReference>
<keyword evidence="3" id="KW-0805">Transcription regulation</keyword>
<keyword evidence="2" id="KW-0902">Two-component regulatory system</keyword>
<evidence type="ECO:0000259" key="7">
    <source>
        <dbReference type="PROSITE" id="PS50110"/>
    </source>
</evidence>
<evidence type="ECO:0000256" key="6">
    <source>
        <dbReference type="PROSITE-ProRule" id="PRU00169"/>
    </source>
</evidence>
<dbReference type="GO" id="GO:0000156">
    <property type="term" value="F:phosphorelay response regulator activity"/>
    <property type="evidence" value="ECO:0007669"/>
    <property type="project" value="TreeGrafter"/>
</dbReference>
<dbReference type="SMART" id="SM00850">
    <property type="entry name" value="LytTR"/>
    <property type="match status" value="1"/>
</dbReference>
<evidence type="ECO:0000256" key="1">
    <source>
        <dbReference type="ARBA" id="ARBA00022553"/>
    </source>
</evidence>
<evidence type="ECO:0000256" key="4">
    <source>
        <dbReference type="ARBA" id="ARBA00023125"/>
    </source>
</evidence>
<dbReference type="RefSeq" id="WP_084370552.1">
    <property type="nucleotide sequence ID" value="NZ_FWYF01000001.1"/>
</dbReference>
<dbReference type="GO" id="GO:0000976">
    <property type="term" value="F:transcription cis-regulatory region binding"/>
    <property type="evidence" value="ECO:0007669"/>
    <property type="project" value="TreeGrafter"/>
</dbReference>
<evidence type="ECO:0000313" key="10">
    <source>
        <dbReference type="Proteomes" id="UP000192472"/>
    </source>
</evidence>
<keyword evidence="1 6" id="KW-0597">Phosphoprotein</keyword>
<evidence type="ECO:0000256" key="5">
    <source>
        <dbReference type="ARBA" id="ARBA00023163"/>
    </source>
</evidence>
<keyword evidence="4" id="KW-0238">DNA-binding</keyword>
<keyword evidence="5" id="KW-0804">Transcription</keyword>
<evidence type="ECO:0000256" key="2">
    <source>
        <dbReference type="ARBA" id="ARBA00023012"/>
    </source>
</evidence>
<dbReference type="SUPFAM" id="SSF52172">
    <property type="entry name" value="CheY-like"/>
    <property type="match status" value="1"/>
</dbReference>
<sequence>MTALKIMIVEDEMITAESIKDMLEELGYEVVGICMRAETALNAIMSEEPDFALLDVNLKGEKTGIWLAEQLKQKHNIPYVFLTSYGDKKTIEQAAETNPFGYLLKPIDKHHLYAAIEVAIKKFAEINNSASSNVLEEIVLKDSLFIKDEYLLVKVKFEDINLAKANGNYIEVHTNGKKHLIKGTLSTFMEILPKRQFFQTHRSYLINIEKINAIGGNYVKVDQINVPITATNKEELMTQLNLYKKG</sequence>
<evidence type="ECO:0000256" key="3">
    <source>
        <dbReference type="ARBA" id="ARBA00023015"/>
    </source>
</evidence>
<protein>
    <submittedName>
        <fullName evidence="9">Two component transcriptional regulator, LytTR family</fullName>
    </submittedName>
</protein>
<dbReference type="InterPro" id="IPR039420">
    <property type="entry name" value="WalR-like"/>
</dbReference>
<keyword evidence="10" id="KW-1185">Reference proteome</keyword>
<organism evidence="9 10">
    <name type="scientific">Reichenbachiella faecimaris</name>
    <dbReference type="NCBI Taxonomy" id="692418"/>
    <lineage>
        <taxon>Bacteria</taxon>
        <taxon>Pseudomonadati</taxon>
        <taxon>Bacteroidota</taxon>
        <taxon>Cytophagia</taxon>
        <taxon>Cytophagales</taxon>
        <taxon>Reichenbachiellaceae</taxon>
        <taxon>Reichenbachiella</taxon>
    </lineage>
</organism>
<evidence type="ECO:0000313" key="9">
    <source>
        <dbReference type="EMBL" id="SMD31857.1"/>
    </source>
</evidence>
<dbReference type="PROSITE" id="PS50930">
    <property type="entry name" value="HTH_LYTTR"/>
    <property type="match status" value="1"/>
</dbReference>
<dbReference type="CDD" id="cd17534">
    <property type="entry name" value="REC_DC-like"/>
    <property type="match status" value="1"/>
</dbReference>
<dbReference type="AlphaFoldDB" id="A0A1W2G5B0"/>
<proteinExistence type="predicted"/>
<dbReference type="InterPro" id="IPR001789">
    <property type="entry name" value="Sig_transdc_resp-reg_receiver"/>
</dbReference>
<feature type="domain" description="HTH LytTR-type" evidence="8">
    <location>
        <begin position="144"/>
        <end position="211"/>
    </location>
</feature>
<dbReference type="PANTHER" id="PTHR48111:SF1">
    <property type="entry name" value="TWO-COMPONENT RESPONSE REGULATOR ORR33"/>
    <property type="match status" value="1"/>
</dbReference>
<evidence type="ECO:0000259" key="8">
    <source>
        <dbReference type="PROSITE" id="PS50930"/>
    </source>
</evidence>
<dbReference type="InterPro" id="IPR007492">
    <property type="entry name" value="LytTR_DNA-bd_dom"/>
</dbReference>
<gene>
    <name evidence="9" type="ORF">SAMN04488029_0195</name>
</gene>
<dbReference type="STRING" id="692418.SAMN04488029_0195"/>
<dbReference type="GO" id="GO:0032993">
    <property type="term" value="C:protein-DNA complex"/>
    <property type="evidence" value="ECO:0007669"/>
    <property type="project" value="TreeGrafter"/>
</dbReference>
<dbReference type="Gene3D" id="2.40.50.1020">
    <property type="entry name" value="LytTr DNA-binding domain"/>
    <property type="match status" value="1"/>
</dbReference>
<dbReference type="InterPro" id="IPR011006">
    <property type="entry name" value="CheY-like_superfamily"/>
</dbReference>
<dbReference type="Pfam" id="PF00072">
    <property type="entry name" value="Response_reg"/>
    <property type="match status" value="1"/>
</dbReference>
<dbReference type="Gene3D" id="3.40.50.2300">
    <property type="match status" value="1"/>
</dbReference>
<dbReference type="GO" id="GO:0005829">
    <property type="term" value="C:cytosol"/>
    <property type="evidence" value="ECO:0007669"/>
    <property type="project" value="TreeGrafter"/>
</dbReference>
<dbReference type="GO" id="GO:0006355">
    <property type="term" value="P:regulation of DNA-templated transcription"/>
    <property type="evidence" value="ECO:0007669"/>
    <property type="project" value="TreeGrafter"/>
</dbReference>
<dbReference type="SMART" id="SM00448">
    <property type="entry name" value="REC"/>
    <property type="match status" value="1"/>
</dbReference>
<feature type="modified residue" description="4-aspartylphosphate" evidence="6">
    <location>
        <position position="55"/>
    </location>
</feature>